<proteinExistence type="predicted"/>
<name>A0ACB9EL69_ARCLA</name>
<evidence type="ECO:0000313" key="1">
    <source>
        <dbReference type="EMBL" id="KAI3759426.1"/>
    </source>
</evidence>
<sequence>MWNTGYFPLVVCKSSTVEMWNTGYFPLVLCKSSTIEMWNAENRTSHGWKFFLQIGTTMAIMKVSSSFNRSVAFFLSFFLSFG</sequence>
<protein>
    <submittedName>
        <fullName evidence="1">Uncharacterized protein</fullName>
    </submittedName>
</protein>
<dbReference type="Proteomes" id="UP001055879">
    <property type="component" value="Linkage Group LG02"/>
</dbReference>
<reference evidence="2" key="1">
    <citation type="journal article" date="2022" name="Mol. Ecol. Resour.">
        <title>The genomes of chicory, endive, great burdock and yacon provide insights into Asteraceae palaeo-polyploidization history and plant inulin production.</title>
        <authorList>
            <person name="Fan W."/>
            <person name="Wang S."/>
            <person name="Wang H."/>
            <person name="Wang A."/>
            <person name="Jiang F."/>
            <person name="Liu H."/>
            <person name="Zhao H."/>
            <person name="Xu D."/>
            <person name="Zhang Y."/>
        </authorList>
    </citation>
    <scope>NUCLEOTIDE SEQUENCE [LARGE SCALE GENOMIC DNA]</scope>
    <source>
        <strain evidence="2">cv. Niubang</strain>
    </source>
</reference>
<organism evidence="1 2">
    <name type="scientific">Arctium lappa</name>
    <name type="common">Greater burdock</name>
    <name type="synonym">Lappa major</name>
    <dbReference type="NCBI Taxonomy" id="4217"/>
    <lineage>
        <taxon>Eukaryota</taxon>
        <taxon>Viridiplantae</taxon>
        <taxon>Streptophyta</taxon>
        <taxon>Embryophyta</taxon>
        <taxon>Tracheophyta</taxon>
        <taxon>Spermatophyta</taxon>
        <taxon>Magnoliopsida</taxon>
        <taxon>eudicotyledons</taxon>
        <taxon>Gunneridae</taxon>
        <taxon>Pentapetalae</taxon>
        <taxon>asterids</taxon>
        <taxon>campanulids</taxon>
        <taxon>Asterales</taxon>
        <taxon>Asteraceae</taxon>
        <taxon>Carduoideae</taxon>
        <taxon>Cardueae</taxon>
        <taxon>Arctiinae</taxon>
        <taxon>Arctium</taxon>
    </lineage>
</organism>
<evidence type="ECO:0000313" key="2">
    <source>
        <dbReference type="Proteomes" id="UP001055879"/>
    </source>
</evidence>
<reference evidence="1 2" key="2">
    <citation type="journal article" date="2022" name="Mol. Ecol. Resour.">
        <title>The genomes of chicory, endive, great burdock and yacon provide insights into Asteraceae paleo-polyploidization history and plant inulin production.</title>
        <authorList>
            <person name="Fan W."/>
            <person name="Wang S."/>
            <person name="Wang H."/>
            <person name="Wang A."/>
            <person name="Jiang F."/>
            <person name="Liu H."/>
            <person name="Zhao H."/>
            <person name="Xu D."/>
            <person name="Zhang Y."/>
        </authorList>
    </citation>
    <scope>NUCLEOTIDE SEQUENCE [LARGE SCALE GENOMIC DNA]</scope>
    <source>
        <strain evidence="2">cv. Niubang</strain>
    </source>
</reference>
<keyword evidence="2" id="KW-1185">Reference proteome</keyword>
<gene>
    <name evidence="1" type="ORF">L6452_07233</name>
</gene>
<accession>A0ACB9EL69</accession>
<dbReference type="EMBL" id="CM042048">
    <property type="protein sequence ID" value="KAI3759426.1"/>
    <property type="molecule type" value="Genomic_DNA"/>
</dbReference>
<comment type="caution">
    <text evidence="1">The sequence shown here is derived from an EMBL/GenBank/DDBJ whole genome shotgun (WGS) entry which is preliminary data.</text>
</comment>